<gene>
    <name evidence="1" type="ORF">HMPREF0742_01205</name>
</gene>
<dbReference type="AlphaFoldDB" id="U7V4W4"/>
<protein>
    <submittedName>
        <fullName evidence="1">Uncharacterized protein</fullName>
    </submittedName>
</protein>
<reference evidence="1 2" key="1">
    <citation type="submission" date="2013-08" db="EMBL/GenBank/DDBJ databases">
        <authorList>
            <person name="Weinstock G."/>
            <person name="Sodergren E."/>
            <person name="Wylie T."/>
            <person name="Fulton L."/>
            <person name="Fulton R."/>
            <person name="Fronick C."/>
            <person name="O'Laughlin M."/>
            <person name="Godfrey J."/>
            <person name="Miner T."/>
            <person name="Herter B."/>
            <person name="Appelbaum E."/>
            <person name="Cordes M."/>
            <person name="Lek S."/>
            <person name="Wollam A."/>
            <person name="Pepin K.H."/>
            <person name="Palsikar V.B."/>
            <person name="Mitreva M."/>
            <person name="Wilson R.K."/>
        </authorList>
    </citation>
    <scope>NUCLEOTIDE SEQUENCE [LARGE SCALE GENOMIC DNA]</scope>
    <source>
        <strain evidence="1 2">F0184</strain>
    </source>
</reference>
<name>U7V4W4_9MICC</name>
<evidence type="ECO:0000313" key="2">
    <source>
        <dbReference type="Proteomes" id="UP000017174"/>
    </source>
</evidence>
<dbReference type="HOGENOM" id="CLU_3276092_0_0_11"/>
<proteinExistence type="predicted"/>
<dbReference type="EMBL" id="AXZG01000037">
    <property type="protein sequence ID" value="ERT66164.1"/>
    <property type="molecule type" value="Genomic_DNA"/>
</dbReference>
<organism evidence="1 2">
    <name type="scientific">Rothia aeria F0184</name>
    <dbReference type="NCBI Taxonomy" id="888019"/>
    <lineage>
        <taxon>Bacteria</taxon>
        <taxon>Bacillati</taxon>
        <taxon>Actinomycetota</taxon>
        <taxon>Actinomycetes</taxon>
        <taxon>Micrococcales</taxon>
        <taxon>Micrococcaceae</taxon>
        <taxon>Rothia</taxon>
    </lineage>
</organism>
<dbReference type="Proteomes" id="UP000017174">
    <property type="component" value="Unassembled WGS sequence"/>
</dbReference>
<sequence>MHGVSGFCRACGSVCSFWFFLLSEAKPITVLIKLKVVLNSL</sequence>
<comment type="caution">
    <text evidence="1">The sequence shown here is derived from an EMBL/GenBank/DDBJ whole genome shotgun (WGS) entry which is preliminary data.</text>
</comment>
<accession>U7V4W4</accession>
<evidence type="ECO:0000313" key="1">
    <source>
        <dbReference type="EMBL" id="ERT66164.1"/>
    </source>
</evidence>